<reference evidence="2 3" key="1">
    <citation type="journal article" date="2019" name="Front. Microbiol.">
        <title>Ammonia Oxidation by the Arctic Terrestrial Thaumarchaeote Candidatus Nitrosocosmicus arcticus Is Stimulated by Increasing Temperatures.</title>
        <authorList>
            <person name="Alves R.J.E."/>
            <person name="Kerou M."/>
            <person name="Zappe A."/>
            <person name="Bittner R."/>
            <person name="Abby S.S."/>
            <person name="Schmidt H.A."/>
            <person name="Pfeifer K."/>
            <person name="Schleper C."/>
        </authorList>
    </citation>
    <scope>NUCLEOTIDE SEQUENCE [LARGE SCALE GENOMIC DNA]</scope>
    <source>
        <strain evidence="2 3">Kfb</strain>
    </source>
</reference>
<dbReference type="OrthoDB" id="384326at2157"/>
<feature type="region of interest" description="Disordered" evidence="1">
    <location>
        <begin position="41"/>
        <end position="82"/>
    </location>
</feature>
<evidence type="ECO:0000313" key="2">
    <source>
        <dbReference type="EMBL" id="TVP41593.1"/>
    </source>
</evidence>
<protein>
    <submittedName>
        <fullName evidence="2">Uncharacterized protein</fullName>
    </submittedName>
</protein>
<accession>A0A557SYC3</accession>
<dbReference type="RefSeq" id="WP_144729103.1">
    <property type="nucleotide sequence ID" value="NZ_ML675579.1"/>
</dbReference>
<feature type="compositionally biased region" description="Low complexity" evidence="1">
    <location>
        <begin position="67"/>
        <end position="80"/>
    </location>
</feature>
<comment type="caution">
    <text evidence="2">The sequence shown here is derived from an EMBL/GenBank/DDBJ whole genome shotgun (WGS) entry which is preliminary data.</text>
</comment>
<proteinExistence type="predicted"/>
<dbReference type="Proteomes" id="UP000315289">
    <property type="component" value="Unassembled WGS sequence"/>
</dbReference>
<organism evidence="2 3">
    <name type="scientific">Candidatus Nitrosocosmicus arcticus</name>
    <dbReference type="NCBI Taxonomy" id="2035267"/>
    <lineage>
        <taxon>Archaea</taxon>
        <taxon>Nitrososphaerota</taxon>
        <taxon>Nitrososphaeria</taxon>
        <taxon>Nitrososphaerales</taxon>
        <taxon>Nitrososphaeraceae</taxon>
        <taxon>Candidatus Nitrosocosmicus</taxon>
    </lineage>
</organism>
<name>A0A557SYC3_9ARCH</name>
<evidence type="ECO:0000256" key="1">
    <source>
        <dbReference type="SAM" id="MobiDB-lite"/>
    </source>
</evidence>
<sequence>MLSEKRNMSIMVTIAVVSLILAVIPTIVTSDINLAFAHSCHDEEHDHDDDGDNDGNGNSNEAEQGISQEQSSVQNSQVVSGGDSIASGNNVGLFFNDNIGNLALGQQ</sequence>
<evidence type="ECO:0000313" key="3">
    <source>
        <dbReference type="Proteomes" id="UP000315289"/>
    </source>
</evidence>
<dbReference type="AlphaFoldDB" id="A0A557SYC3"/>
<gene>
    <name evidence="2" type="ORF">NARC_30308</name>
</gene>
<dbReference type="EMBL" id="VOAH01000003">
    <property type="protein sequence ID" value="TVP41593.1"/>
    <property type="molecule type" value="Genomic_DNA"/>
</dbReference>
<keyword evidence="3" id="KW-1185">Reference proteome</keyword>